<name>A0A425I2Y4_TOXGO</name>
<organism evidence="1 2">
    <name type="scientific">Toxoplasma gondii CAST</name>
    <dbReference type="NCBI Taxonomy" id="943122"/>
    <lineage>
        <taxon>Eukaryota</taxon>
        <taxon>Sar</taxon>
        <taxon>Alveolata</taxon>
        <taxon>Apicomplexa</taxon>
        <taxon>Conoidasida</taxon>
        <taxon>Coccidia</taxon>
        <taxon>Eucoccidiorida</taxon>
        <taxon>Eimeriorina</taxon>
        <taxon>Sarcocystidae</taxon>
        <taxon>Toxoplasma</taxon>
    </lineage>
</organism>
<reference evidence="1 2" key="1">
    <citation type="submission" date="2017-10" db="EMBL/GenBank/DDBJ databases">
        <authorList>
            <person name="Sibley D."/>
            <person name="Venepally P."/>
            <person name="Karamycheva S."/>
            <person name="Hadjithomas M."/>
            <person name="Khan A."/>
            <person name="Brunk B."/>
            <person name="Roos D."/>
            <person name="Caler E."/>
            <person name="Lorenzi H."/>
        </authorList>
    </citation>
    <scope>NUCLEOTIDE SEQUENCE [LARGE SCALE GENOMIC DNA]</scope>
    <source>
        <strain evidence="1 2">CAST</strain>
    </source>
</reference>
<evidence type="ECO:0000313" key="1">
    <source>
        <dbReference type="EMBL" id="RQX73098.1"/>
    </source>
</evidence>
<protein>
    <submittedName>
        <fullName evidence="1">Uncharacterized protein</fullName>
    </submittedName>
</protein>
<evidence type="ECO:0000313" key="2">
    <source>
        <dbReference type="Proteomes" id="UP000284452"/>
    </source>
</evidence>
<gene>
    <name evidence="1" type="ORF">TGCAST_204310B</name>
</gene>
<dbReference type="VEuPathDB" id="ToxoDB:TGCAST_204310B"/>
<comment type="caution">
    <text evidence="1">The sequence shown here is derived from an EMBL/GenBank/DDBJ whole genome shotgun (WGS) entry which is preliminary data.</text>
</comment>
<proteinExistence type="predicted"/>
<feature type="non-terminal residue" evidence="1">
    <location>
        <position position="124"/>
    </location>
</feature>
<sequence length="124" mass="14036">VFSFRDSRGRTPLADGETVGHSPLLPCFPVRVDLSVVPVERMPLHIPSNCPAQSALPKSGEVFTLGETPLVLSSPPEHPFVFVFRGIPSWTPYSLPVWNMSVDVPRRLHRFARFFFRLSFRFLS</sequence>
<accession>A0A425I2Y4</accession>
<feature type="non-terminal residue" evidence="1">
    <location>
        <position position="1"/>
    </location>
</feature>
<dbReference type="EMBL" id="AHIV02000688">
    <property type="protein sequence ID" value="RQX73098.1"/>
    <property type="molecule type" value="Genomic_DNA"/>
</dbReference>
<dbReference type="Proteomes" id="UP000284452">
    <property type="component" value="Unassembled WGS sequence"/>
</dbReference>
<dbReference type="AlphaFoldDB" id="A0A425I2Y4"/>